<sequence>MRTGDARARRHMRDMQRPAKSSGMRMAFCEIDDARASPLRFDGGLSEYSALFRKVVKFHDMTC</sequence>
<feature type="compositionally biased region" description="Basic and acidic residues" evidence="1">
    <location>
        <begin position="1"/>
        <end position="17"/>
    </location>
</feature>
<dbReference type="HOGENOM" id="CLU_214239_0_0_4"/>
<evidence type="ECO:0000256" key="1">
    <source>
        <dbReference type="SAM" id="MobiDB-lite"/>
    </source>
</evidence>
<evidence type="ECO:0000313" key="3">
    <source>
        <dbReference type="Proteomes" id="UP000002283"/>
    </source>
</evidence>
<gene>
    <name evidence="2" type="ordered locus">BMA10229_A0516</name>
</gene>
<protein>
    <submittedName>
        <fullName evidence="2">Uncharacterized protein</fullName>
    </submittedName>
</protein>
<dbReference type="KEGG" id="bml:BMA10229_A0516"/>
<evidence type="ECO:0000313" key="2">
    <source>
        <dbReference type="EMBL" id="ABN02475.1"/>
    </source>
</evidence>
<dbReference type="EMBL" id="CP000546">
    <property type="protein sequence ID" value="ABN02475.1"/>
    <property type="molecule type" value="Genomic_DNA"/>
</dbReference>
<accession>A2S3J5</accession>
<organism evidence="2 3">
    <name type="scientific">Burkholderia mallei (strain NCTC 10229)</name>
    <dbReference type="NCBI Taxonomy" id="412022"/>
    <lineage>
        <taxon>Bacteria</taxon>
        <taxon>Pseudomonadati</taxon>
        <taxon>Pseudomonadota</taxon>
        <taxon>Betaproteobacteria</taxon>
        <taxon>Burkholderiales</taxon>
        <taxon>Burkholderiaceae</taxon>
        <taxon>Burkholderia</taxon>
        <taxon>pseudomallei group</taxon>
    </lineage>
</organism>
<dbReference type="AlphaFoldDB" id="A2S3J5"/>
<proteinExistence type="predicted"/>
<name>A2S3J5_BURM9</name>
<reference evidence="2 3" key="1">
    <citation type="submission" date="2007-01" db="EMBL/GenBank/DDBJ databases">
        <authorList>
            <person name="DeShazer D."/>
            <person name="Woods D.E."/>
            <person name="Nierman W.C."/>
        </authorList>
    </citation>
    <scope>NUCLEOTIDE SEQUENCE [LARGE SCALE GENOMIC DNA]</scope>
    <source>
        <strain evidence="2 3">NCTC 10229</strain>
    </source>
</reference>
<dbReference type="Proteomes" id="UP000002283">
    <property type="component" value="Chromosome I"/>
</dbReference>
<feature type="region of interest" description="Disordered" evidence="1">
    <location>
        <begin position="1"/>
        <end position="21"/>
    </location>
</feature>